<evidence type="ECO:0000256" key="14">
    <source>
        <dbReference type="SAM" id="SignalP"/>
    </source>
</evidence>
<feature type="binding site" description="axial binding residue" evidence="12">
    <location>
        <position position="468"/>
    </location>
    <ligand>
        <name>heme</name>
        <dbReference type="ChEBI" id="CHEBI:30413"/>
    </ligand>
    <ligandPart>
        <name>Fe</name>
        <dbReference type="ChEBI" id="CHEBI:18248"/>
    </ligandPart>
</feature>
<dbReference type="GO" id="GO:0004497">
    <property type="term" value="F:monooxygenase activity"/>
    <property type="evidence" value="ECO:0007669"/>
    <property type="project" value="UniProtKB-KW"/>
</dbReference>
<evidence type="ECO:0000256" key="8">
    <source>
        <dbReference type="ARBA" id="ARBA00023002"/>
    </source>
</evidence>
<dbReference type="Proteomes" id="UP000694005">
    <property type="component" value="Chromosome A05"/>
</dbReference>
<dbReference type="InterPro" id="IPR051103">
    <property type="entry name" value="Plant_metabolite_P450s"/>
</dbReference>
<dbReference type="InterPro" id="IPR017972">
    <property type="entry name" value="Cyt_P450_CS"/>
</dbReference>
<evidence type="ECO:0000256" key="13">
    <source>
        <dbReference type="RuleBase" id="RU000461"/>
    </source>
</evidence>
<evidence type="ECO:0000256" key="6">
    <source>
        <dbReference type="ARBA" id="ARBA00022723"/>
    </source>
</evidence>
<dbReference type="InterPro" id="IPR001128">
    <property type="entry name" value="Cyt_P450"/>
</dbReference>
<dbReference type="Gene3D" id="1.10.630.10">
    <property type="entry name" value="Cytochrome P450"/>
    <property type="match status" value="1"/>
</dbReference>
<dbReference type="FunFam" id="1.10.630.10:FF:000019">
    <property type="entry name" value="Cytochrome P450 family protein"/>
    <property type="match status" value="1"/>
</dbReference>
<evidence type="ECO:0000256" key="10">
    <source>
        <dbReference type="ARBA" id="ARBA00023033"/>
    </source>
</evidence>
<comment type="subcellular location">
    <subcellularLocation>
        <location evidence="2">Membrane</location>
        <topology evidence="2">Single-pass membrane protein</topology>
    </subcellularLocation>
</comment>
<evidence type="ECO:0000256" key="5">
    <source>
        <dbReference type="ARBA" id="ARBA00022692"/>
    </source>
</evidence>
<dbReference type="InterPro" id="IPR002401">
    <property type="entry name" value="Cyt_P450_E_grp-I"/>
</dbReference>
<evidence type="ECO:0000256" key="1">
    <source>
        <dbReference type="ARBA" id="ARBA00001971"/>
    </source>
</evidence>
<evidence type="ECO:0000256" key="11">
    <source>
        <dbReference type="ARBA" id="ARBA00023136"/>
    </source>
</evidence>
<proteinExistence type="inferred from homology"/>
<evidence type="ECO:0000256" key="7">
    <source>
        <dbReference type="ARBA" id="ARBA00022989"/>
    </source>
</evidence>
<keyword evidence="8 13" id="KW-0560">Oxidoreductase</keyword>
<dbReference type="PANTHER" id="PTHR24298:SF541">
    <property type="entry name" value="CYTOCHROME P450 705A20-RELATED"/>
    <property type="match status" value="1"/>
</dbReference>
<comment type="cofactor">
    <cofactor evidence="1 12">
        <name>heme</name>
        <dbReference type="ChEBI" id="CHEBI:30413"/>
    </cofactor>
</comment>
<dbReference type="Pfam" id="PF00067">
    <property type="entry name" value="p450"/>
    <property type="match status" value="2"/>
</dbReference>
<keyword evidence="7" id="KW-1133">Transmembrane helix</keyword>
<dbReference type="GO" id="GO:0005506">
    <property type="term" value="F:iron ion binding"/>
    <property type="evidence" value="ECO:0007669"/>
    <property type="project" value="InterPro"/>
</dbReference>
<sequence length="530" mass="61020">MINVVMMILLCLISLLCFFTFFKKPKDSSDLPPSPPSMPIIGHLHLLLSSLIHKSFQKISSNYGPLLHLRIFNVPRVLVSSASVANEIFKSHDVNISSRGLPPIDESLFFGSSGFFSAPHGDYWKFMKKLVVANVLGPQAIERSRTIRAEELERFYFDLLEKAMKKETVEIRREAMKFTNNSTCKMIIGRRCGEENGEGERVRGLITESIALTKKVLFATLLRKPLEKLGIPLFKKEMMDISSRYNEVLESFLVEHETKLEKHHQGKDLMDVLLEAKEDENAEYKITRDHIKSLFFKFKNIYYLNFLIIIYIYKTKETFENLQELFLGGIDTSKQTIQWTLMARIINNPKVIERLREEMDSVVGKSRLIQETDLPNLPYLQAIVKEGLRMYPPVPLFGRRLQEGCKMGGFYVAEKTTLVVNGYAIMRDPNYWEYPDEFKPERFLGDQGDEIREQVLKYLSFGSGRRGCPGSNLAYIFLGTAIGMMIQCFDWRIEEVKVNLEETLSGMVLTMAHPLKCIPVPRICSFPVHH</sequence>
<dbReference type="CDD" id="cd20655">
    <property type="entry name" value="CYP93"/>
    <property type="match status" value="1"/>
</dbReference>
<dbReference type="PANTHER" id="PTHR24298">
    <property type="entry name" value="FLAVONOID 3'-MONOOXYGENASE-RELATED"/>
    <property type="match status" value="1"/>
</dbReference>
<evidence type="ECO:0000256" key="3">
    <source>
        <dbReference type="ARBA" id="ARBA00010617"/>
    </source>
</evidence>
<evidence type="ECO:0000256" key="9">
    <source>
        <dbReference type="ARBA" id="ARBA00023004"/>
    </source>
</evidence>
<dbReference type="GO" id="GO:0016020">
    <property type="term" value="C:membrane"/>
    <property type="evidence" value="ECO:0007669"/>
    <property type="project" value="UniProtKB-SubCell"/>
</dbReference>
<keyword evidence="11" id="KW-0472">Membrane</keyword>
<dbReference type="PRINTS" id="PR00385">
    <property type="entry name" value="P450"/>
</dbReference>
<keyword evidence="14" id="KW-0732">Signal</keyword>
<name>A0A8D9DNU2_BRACM</name>
<dbReference type="EMBL" id="LS974621">
    <property type="protein sequence ID" value="CAG7877002.1"/>
    <property type="molecule type" value="Genomic_DNA"/>
</dbReference>
<feature type="signal peptide" evidence="14">
    <location>
        <begin position="1"/>
        <end position="18"/>
    </location>
</feature>
<accession>A0A8D9DNU2</accession>
<evidence type="ECO:0008006" key="17">
    <source>
        <dbReference type="Google" id="ProtNLM"/>
    </source>
</evidence>
<comment type="similarity">
    <text evidence="3 13">Belongs to the cytochrome P450 family.</text>
</comment>
<reference evidence="15 16" key="1">
    <citation type="submission" date="2021-07" db="EMBL/GenBank/DDBJ databases">
        <authorList>
            <consortium name="Genoscope - CEA"/>
            <person name="William W."/>
        </authorList>
    </citation>
    <scope>NUCLEOTIDE SEQUENCE [LARGE SCALE GENOMIC DNA]</scope>
</reference>
<evidence type="ECO:0000313" key="16">
    <source>
        <dbReference type="Proteomes" id="UP000694005"/>
    </source>
</evidence>
<evidence type="ECO:0000313" key="15">
    <source>
        <dbReference type="EMBL" id="CAG7877002.1"/>
    </source>
</evidence>
<keyword evidence="5" id="KW-0812">Transmembrane</keyword>
<keyword evidence="10 13" id="KW-0503">Monooxygenase</keyword>
<dbReference type="Gramene" id="A05p35230.2_BraZ1">
    <property type="protein sequence ID" value="A05p35230.2_BraZ1.CDS"/>
    <property type="gene ID" value="A05g35230.2_BraZ1"/>
</dbReference>
<dbReference type="AlphaFoldDB" id="A0A8D9DNU2"/>
<dbReference type="InterPro" id="IPR036396">
    <property type="entry name" value="Cyt_P450_sf"/>
</dbReference>
<dbReference type="PROSITE" id="PS00086">
    <property type="entry name" value="CYTOCHROME_P450"/>
    <property type="match status" value="1"/>
</dbReference>
<organism evidence="15 16">
    <name type="scientific">Brassica campestris</name>
    <name type="common">Field mustard</name>
    <dbReference type="NCBI Taxonomy" id="3711"/>
    <lineage>
        <taxon>Eukaryota</taxon>
        <taxon>Viridiplantae</taxon>
        <taxon>Streptophyta</taxon>
        <taxon>Embryophyta</taxon>
        <taxon>Tracheophyta</taxon>
        <taxon>Spermatophyta</taxon>
        <taxon>Magnoliopsida</taxon>
        <taxon>eudicotyledons</taxon>
        <taxon>Gunneridae</taxon>
        <taxon>Pentapetalae</taxon>
        <taxon>rosids</taxon>
        <taxon>malvids</taxon>
        <taxon>Brassicales</taxon>
        <taxon>Brassicaceae</taxon>
        <taxon>Brassiceae</taxon>
        <taxon>Brassica</taxon>
    </lineage>
</organism>
<dbReference type="GO" id="GO:0016705">
    <property type="term" value="F:oxidoreductase activity, acting on paired donors, with incorporation or reduction of molecular oxygen"/>
    <property type="evidence" value="ECO:0007669"/>
    <property type="project" value="InterPro"/>
</dbReference>
<evidence type="ECO:0000256" key="2">
    <source>
        <dbReference type="ARBA" id="ARBA00004167"/>
    </source>
</evidence>
<keyword evidence="4 12" id="KW-0349">Heme</keyword>
<dbReference type="SUPFAM" id="SSF48264">
    <property type="entry name" value="Cytochrome P450"/>
    <property type="match status" value="1"/>
</dbReference>
<gene>
    <name evidence="15" type="ORF">BRAPAZ1V2_A05P35230.2</name>
</gene>
<feature type="chain" id="PRO_5034737714" description="Cytochrome P450" evidence="14">
    <location>
        <begin position="19"/>
        <end position="530"/>
    </location>
</feature>
<protein>
    <recommendedName>
        <fullName evidence="17">Cytochrome P450</fullName>
    </recommendedName>
</protein>
<keyword evidence="9 12" id="KW-0408">Iron</keyword>
<keyword evidence="6 12" id="KW-0479">Metal-binding</keyword>
<evidence type="ECO:0000256" key="12">
    <source>
        <dbReference type="PIRSR" id="PIRSR602401-1"/>
    </source>
</evidence>
<dbReference type="PRINTS" id="PR00463">
    <property type="entry name" value="EP450I"/>
</dbReference>
<dbReference type="GO" id="GO:0020037">
    <property type="term" value="F:heme binding"/>
    <property type="evidence" value="ECO:0007669"/>
    <property type="project" value="InterPro"/>
</dbReference>
<evidence type="ECO:0000256" key="4">
    <source>
        <dbReference type="ARBA" id="ARBA00022617"/>
    </source>
</evidence>